<feature type="domain" description="Glycine transporter" evidence="8">
    <location>
        <begin position="6"/>
        <end position="80"/>
    </location>
</feature>
<dbReference type="Pfam" id="PF03458">
    <property type="entry name" value="Gly_transporter"/>
    <property type="match status" value="2"/>
</dbReference>
<evidence type="ECO:0000256" key="6">
    <source>
        <dbReference type="ARBA" id="ARBA00023136"/>
    </source>
</evidence>
<evidence type="ECO:0000313" key="10">
    <source>
        <dbReference type="Proteomes" id="UP000282818"/>
    </source>
</evidence>
<gene>
    <name evidence="9" type="ORF">EOE65_01130</name>
</gene>
<evidence type="ECO:0000256" key="1">
    <source>
        <dbReference type="ARBA" id="ARBA00004651"/>
    </source>
</evidence>
<dbReference type="AlphaFoldDB" id="A0A437QCL0"/>
<feature type="transmembrane region" description="Helical" evidence="7">
    <location>
        <begin position="90"/>
        <end position="109"/>
    </location>
</feature>
<sequence>MGWLVALDYFGVAVFAISGALAAARRDMDLFGALVIAFVTALGGGTLRDMALGVHPVSWMFDVNYLFIISATVLLTMLWQPGVNASSRRILLLSDALGLAVFTMIGVQVALEKAGVSEPVAVMMGMMTGAAGGVIRDVICNEIPLIFQREIYAIASAMGGSIYCFLLWVGWSSMESTLAGIMLVFSVRVIAVKAQLALPAFKVHSIRS</sequence>
<keyword evidence="4 7" id="KW-0812">Transmembrane</keyword>
<dbReference type="RefSeq" id="WP_127692453.1">
    <property type="nucleotide sequence ID" value="NZ_SACQ01000001.1"/>
</dbReference>
<organism evidence="9 10">
    <name type="scientific">Neptunomonas marina</name>
    <dbReference type="NCBI Taxonomy" id="1815562"/>
    <lineage>
        <taxon>Bacteria</taxon>
        <taxon>Pseudomonadati</taxon>
        <taxon>Pseudomonadota</taxon>
        <taxon>Gammaproteobacteria</taxon>
        <taxon>Oceanospirillales</taxon>
        <taxon>Oceanospirillaceae</taxon>
        <taxon>Neptunomonas</taxon>
    </lineage>
</organism>
<evidence type="ECO:0000313" key="9">
    <source>
        <dbReference type="EMBL" id="RVU32284.1"/>
    </source>
</evidence>
<dbReference type="InterPro" id="IPR005115">
    <property type="entry name" value="Gly_transporter"/>
</dbReference>
<dbReference type="Proteomes" id="UP000282818">
    <property type="component" value="Unassembled WGS sequence"/>
</dbReference>
<evidence type="ECO:0000256" key="2">
    <source>
        <dbReference type="ARBA" id="ARBA00008193"/>
    </source>
</evidence>
<keyword evidence="10" id="KW-1185">Reference proteome</keyword>
<evidence type="ECO:0000256" key="7">
    <source>
        <dbReference type="SAM" id="Phobius"/>
    </source>
</evidence>
<dbReference type="GO" id="GO:0005886">
    <property type="term" value="C:plasma membrane"/>
    <property type="evidence" value="ECO:0007669"/>
    <property type="project" value="UniProtKB-SubCell"/>
</dbReference>
<dbReference type="EMBL" id="SACQ01000001">
    <property type="protein sequence ID" value="RVU32284.1"/>
    <property type="molecule type" value="Genomic_DNA"/>
</dbReference>
<feature type="domain" description="Glycine transporter" evidence="8">
    <location>
        <begin position="93"/>
        <end position="166"/>
    </location>
</feature>
<keyword evidence="6 7" id="KW-0472">Membrane</keyword>
<feature type="transmembrane region" description="Helical" evidence="7">
    <location>
        <begin position="6"/>
        <end position="23"/>
    </location>
</feature>
<accession>A0A437QCL0</accession>
<feature type="transmembrane region" description="Helical" evidence="7">
    <location>
        <begin position="59"/>
        <end position="78"/>
    </location>
</feature>
<feature type="transmembrane region" description="Helical" evidence="7">
    <location>
        <begin position="121"/>
        <end position="139"/>
    </location>
</feature>
<feature type="transmembrane region" description="Helical" evidence="7">
    <location>
        <begin position="177"/>
        <end position="198"/>
    </location>
</feature>
<evidence type="ECO:0000256" key="4">
    <source>
        <dbReference type="ARBA" id="ARBA00022692"/>
    </source>
</evidence>
<evidence type="ECO:0000256" key="5">
    <source>
        <dbReference type="ARBA" id="ARBA00022989"/>
    </source>
</evidence>
<dbReference type="PANTHER" id="PTHR30506:SF3">
    <property type="entry name" value="UPF0126 INNER MEMBRANE PROTEIN YADS-RELATED"/>
    <property type="match status" value="1"/>
</dbReference>
<protein>
    <submittedName>
        <fullName evidence="9">Trimeric intracellular cation channel family protein</fullName>
    </submittedName>
</protein>
<comment type="similarity">
    <text evidence="2">Belongs to the UPF0126 family.</text>
</comment>
<comment type="caution">
    <text evidence="9">The sequence shown here is derived from an EMBL/GenBank/DDBJ whole genome shotgun (WGS) entry which is preliminary data.</text>
</comment>
<feature type="transmembrane region" description="Helical" evidence="7">
    <location>
        <begin position="151"/>
        <end position="171"/>
    </location>
</feature>
<reference evidence="9 10" key="1">
    <citation type="submission" date="2019-01" db="EMBL/GenBank/DDBJ databases">
        <authorList>
            <person name="Chen W.-M."/>
        </authorList>
    </citation>
    <scope>NUCLEOTIDE SEQUENCE [LARGE SCALE GENOMIC DNA]</scope>
    <source>
        <strain evidence="9 10">HPM-16</strain>
    </source>
</reference>
<feature type="transmembrane region" description="Helical" evidence="7">
    <location>
        <begin position="30"/>
        <end position="47"/>
    </location>
</feature>
<evidence type="ECO:0000256" key="3">
    <source>
        <dbReference type="ARBA" id="ARBA00022475"/>
    </source>
</evidence>
<comment type="subcellular location">
    <subcellularLocation>
        <location evidence="1">Cell membrane</location>
        <topology evidence="1">Multi-pass membrane protein</topology>
    </subcellularLocation>
</comment>
<dbReference type="PANTHER" id="PTHR30506">
    <property type="entry name" value="INNER MEMBRANE PROTEIN"/>
    <property type="match status" value="1"/>
</dbReference>
<proteinExistence type="inferred from homology"/>
<name>A0A437QCL0_9GAMM</name>
<evidence type="ECO:0000259" key="8">
    <source>
        <dbReference type="Pfam" id="PF03458"/>
    </source>
</evidence>
<keyword evidence="5 7" id="KW-1133">Transmembrane helix</keyword>
<keyword evidence="3" id="KW-1003">Cell membrane</keyword>